<organism evidence="3">
    <name type="scientific">Lysobacter firmicutimachus</name>
    <dbReference type="NCBI Taxonomy" id="1792846"/>
    <lineage>
        <taxon>Bacteria</taxon>
        <taxon>Pseudomonadati</taxon>
        <taxon>Pseudomonadota</taxon>
        <taxon>Gammaproteobacteria</taxon>
        <taxon>Lysobacterales</taxon>
        <taxon>Lysobacteraceae</taxon>
        <taxon>Lysobacter</taxon>
    </lineage>
</organism>
<keyword evidence="1 2" id="KW-0732">Signal</keyword>
<dbReference type="PROSITE" id="PS51257">
    <property type="entry name" value="PROKAR_LIPOPROTEIN"/>
    <property type="match status" value="1"/>
</dbReference>
<feature type="signal peptide" evidence="2">
    <location>
        <begin position="1"/>
        <end position="21"/>
    </location>
</feature>
<dbReference type="InterPro" id="IPR013517">
    <property type="entry name" value="FG-GAP"/>
</dbReference>
<dbReference type="AlphaFoldDB" id="A0AAU8N061"/>
<evidence type="ECO:0000256" key="2">
    <source>
        <dbReference type="SAM" id="SignalP"/>
    </source>
</evidence>
<gene>
    <name evidence="3" type="ORF">ABU614_11270</name>
</gene>
<dbReference type="RefSeq" id="WP_363800662.1">
    <property type="nucleotide sequence ID" value="NZ_CP159925.1"/>
</dbReference>
<evidence type="ECO:0000256" key="1">
    <source>
        <dbReference type="ARBA" id="ARBA00022729"/>
    </source>
</evidence>
<reference evidence="3" key="1">
    <citation type="submission" date="2024-06" db="EMBL/GenBank/DDBJ databases">
        <authorList>
            <person name="Li S."/>
        </authorList>
    </citation>
    <scope>NUCLEOTIDE SEQUENCE</scope>
    <source>
        <strain evidence="3">SR10</strain>
    </source>
</reference>
<accession>A0AAU8N061</accession>
<dbReference type="InterPro" id="IPR028994">
    <property type="entry name" value="Integrin_alpha_N"/>
</dbReference>
<proteinExistence type="predicted"/>
<dbReference type="PANTHER" id="PTHR46580">
    <property type="entry name" value="SENSOR KINASE-RELATED"/>
    <property type="match status" value="1"/>
</dbReference>
<protein>
    <submittedName>
        <fullName evidence="3">FG-GAP-like repeat-containing protein</fullName>
    </submittedName>
</protein>
<dbReference type="Pfam" id="PF13583">
    <property type="entry name" value="Reprolysin_4"/>
    <property type="match status" value="1"/>
</dbReference>
<dbReference type="SUPFAM" id="SSF69318">
    <property type="entry name" value="Integrin alpha N-terminal domain"/>
    <property type="match status" value="1"/>
</dbReference>
<dbReference type="Pfam" id="PF13517">
    <property type="entry name" value="FG-GAP_3"/>
    <property type="match status" value="2"/>
</dbReference>
<evidence type="ECO:0000313" key="3">
    <source>
        <dbReference type="EMBL" id="XCO77332.1"/>
    </source>
</evidence>
<sequence length="759" mass="81276">MRNKIQTGAAVALGLALGACSAPHPPAGATRAPDASAFAAPAAPVWQPAHAQAPSRLAGLADRGELLSYARATPARRESGMLWHRLGGISQAHARAAAAGGRLRVTTPSGQLLDYVYEEQVRHDNGDWTWIGRAASGDSGLRASVTFGAEAVFGTFAVPGQAAMRLVTRGGAAWAVEVDPGAAQAAATAASAPDYLIPPTVAAGKLPDAPAAANTDPQMRLIDVVVGYTERAPQSVVMTHLNDMMSFANSILRGSGVKARLRMVNARYVDYYVNDANDQITLQKLTGSPTVAPDPAFAGLRAAREQFGGDLAVLVRDMVGVTTPGCGASWLLGAHLKGIDAGDAAYGYSVVKNASGCSDMYFLHQIAHNLGAQHDSATAGAGGSVEYGAYPYSFDYVGATFHTALATSSTTRPMQTLSNPRRTCAYGGDEGPPPPCGTAEADNVRTLQQTIPIVSRFRRKLTRGGFARYDTDGDGEPELFWRNKGQQMFAYWGGMRPSGSSQAFGMVSTYRVAGIGDFTGDGRADVLWRSDLDRFLVLWVAAGEGFEQRIVGGYEPGMHIVGVGDFNRDERYDLLWRNFATGQMKIWAMREERIVEQAVAPMPGWMEILAIGDFNGDGYSDVVYADGANVNLYVNEAMRFTGAVVAGHPGWTYVATGDYNGDGRDDMYWANPAGTTLSRWVMDGPRIVANPTQALPDGHALVGIVRGPGYRAEADLIWDVPKGSANVDERSIARQFLVNGMDFVYYDRYPVYWEIVPMR</sequence>
<dbReference type="PANTHER" id="PTHR46580:SF2">
    <property type="entry name" value="MAM DOMAIN-CONTAINING PROTEIN"/>
    <property type="match status" value="1"/>
</dbReference>
<feature type="chain" id="PRO_5043526697" evidence="2">
    <location>
        <begin position="22"/>
        <end position="759"/>
    </location>
</feature>
<dbReference type="SUPFAM" id="SSF55486">
    <property type="entry name" value="Metalloproteases ('zincins'), catalytic domain"/>
    <property type="match status" value="1"/>
</dbReference>
<dbReference type="EMBL" id="CP159925">
    <property type="protein sequence ID" value="XCO77332.1"/>
    <property type="molecule type" value="Genomic_DNA"/>
</dbReference>
<name>A0AAU8N061_9GAMM</name>